<dbReference type="AlphaFoldDB" id="A0A266Q3T4"/>
<protein>
    <recommendedName>
        <fullName evidence="3">Integrase</fullName>
    </recommendedName>
</protein>
<evidence type="ECO:0008006" key="3">
    <source>
        <dbReference type="Google" id="ProtNLM"/>
    </source>
</evidence>
<dbReference type="EMBL" id="NHNI01000002">
    <property type="protein sequence ID" value="OZY84523.1"/>
    <property type="molecule type" value="Genomic_DNA"/>
</dbReference>
<proteinExistence type="predicted"/>
<comment type="caution">
    <text evidence="1">The sequence shown here is derived from an EMBL/GenBank/DDBJ whole genome shotgun (WGS) entry which is preliminary data.</text>
</comment>
<dbReference type="Proteomes" id="UP000216101">
    <property type="component" value="Unassembled WGS sequence"/>
</dbReference>
<organism evidence="1 2">
    <name type="scientific">Cellvibrio mixtus</name>
    <dbReference type="NCBI Taxonomy" id="39650"/>
    <lineage>
        <taxon>Bacteria</taxon>
        <taxon>Pseudomonadati</taxon>
        <taxon>Pseudomonadota</taxon>
        <taxon>Gammaproteobacteria</taxon>
        <taxon>Cellvibrionales</taxon>
        <taxon>Cellvibrionaceae</taxon>
        <taxon>Cellvibrio</taxon>
    </lineage>
</organism>
<gene>
    <name evidence="1" type="ORF">CBP51_15115</name>
</gene>
<evidence type="ECO:0000313" key="1">
    <source>
        <dbReference type="EMBL" id="OZY84523.1"/>
    </source>
</evidence>
<reference evidence="2" key="1">
    <citation type="submission" date="2017-05" db="EMBL/GenBank/DDBJ databases">
        <authorList>
            <person name="Barney B.M."/>
        </authorList>
    </citation>
    <scope>NUCLEOTIDE SEQUENCE [LARGE SCALE GENOMIC DNA]</scope>
    <source>
        <strain evidence="2">PSBB022</strain>
    </source>
</reference>
<name>A0A266Q3T4_9GAMM</name>
<sequence length="118" mass="14099">MRNHDLSILAVEREARSMARKSFRGSRLVVHKKSNHIVNVAEAIRVRWSVAPKNWQVKHIRWFLEHHTQNLASGTRYRYFRYIRDVLIYQNRWDDFGPRLNGSWAFPKINAAADLRKT</sequence>
<accession>A0A266Q3T4</accession>
<evidence type="ECO:0000313" key="2">
    <source>
        <dbReference type="Proteomes" id="UP000216101"/>
    </source>
</evidence>
<keyword evidence="2" id="KW-1185">Reference proteome</keyword>